<evidence type="ECO:0000256" key="1">
    <source>
        <dbReference type="SAM" id="MobiDB-lite"/>
    </source>
</evidence>
<feature type="region of interest" description="Disordered" evidence="1">
    <location>
        <begin position="267"/>
        <end position="286"/>
    </location>
</feature>
<proteinExistence type="predicted"/>
<organism evidence="2">
    <name type="scientific">marine sediment metagenome</name>
    <dbReference type="NCBI Taxonomy" id="412755"/>
    <lineage>
        <taxon>unclassified sequences</taxon>
        <taxon>metagenomes</taxon>
        <taxon>ecological metagenomes</taxon>
    </lineage>
</organism>
<reference evidence="2" key="1">
    <citation type="journal article" date="2015" name="Nature">
        <title>Complex archaea that bridge the gap between prokaryotes and eukaryotes.</title>
        <authorList>
            <person name="Spang A."/>
            <person name="Saw J.H."/>
            <person name="Jorgensen S.L."/>
            <person name="Zaremba-Niedzwiedzka K."/>
            <person name="Martijn J."/>
            <person name="Lind A.E."/>
            <person name="van Eijk R."/>
            <person name="Schleper C."/>
            <person name="Guy L."/>
            <person name="Ettema T.J."/>
        </authorList>
    </citation>
    <scope>NUCLEOTIDE SEQUENCE</scope>
</reference>
<protein>
    <recommendedName>
        <fullName evidence="3">Competence protein CoiA-like family protein</fullName>
    </recommendedName>
</protein>
<name>A0A0F9ST51_9ZZZZ</name>
<evidence type="ECO:0000313" key="2">
    <source>
        <dbReference type="EMBL" id="KKN40211.1"/>
    </source>
</evidence>
<evidence type="ECO:0008006" key="3">
    <source>
        <dbReference type="Google" id="ProtNLM"/>
    </source>
</evidence>
<dbReference type="AlphaFoldDB" id="A0A0F9ST51"/>
<comment type="caution">
    <text evidence="2">The sequence shown here is derived from an EMBL/GenBank/DDBJ whole genome shotgun (WGS) entry which is preliminary data.</text>
</comment>
<accession>A0A0F9ST51</accession>
<dbReference type="EMBL" id="LAZR01001717">
    <property type="protein sequence ID" value="KKN40211.1"/>
    <property type="molecule type" value="Genomic_DNA"/>
</dbReference>
<gene>
    <name evidence="2" type="ORF">LCGC14_0735510</name>
</gene>
<sequence>MAVDTSNDGLRVPFGLRQGRLYPPQGTERGLACECVCPGCGSALIANQGERKRPYFSHHQSRECLGGYESAVHLMAKQIIDDRRYIVIPEFRHSIGKKMPTGDVLSEEIVVPGRRLEFVDVRLEQTVDGLRPDVIGVTSDGIEILIEVYVTHAVTGDKRERFAKKNLVELDLSMLPQDLVTNEQLFAEEVLSEASREWISCQLYREEIKAAHQTLHEKVKRFITDHRASVEQAEIERQQRRLAEQAAEKRKVEIESRKSQLREKYSRKLEQLQTQTSDQQRQEPRLDSGTLQAIAQRLRLDVLPAALAHEQNGDWIFRVHRTVWQAFIYERFIQGNSRISLRTNDVKRAVVREFGLVEWIAELINLKHKHKVQGGKRGQWYGKKGVWFFTDAENRMIPSPYLLVLNYLKRLAREGLLTLEHRGGDSFTVKFDSFSALDGYRAEQAEKARLVELEGENAALELRKPVRAEPEWQRLAEIERRKKYTEDNEKRIAHLLALVNSLFVKKGVKDVKRCNHCSHFQELTDGDSCKECNCSTLWDIELTSSYLETLPHRLRCLRLFPPMGAGHREHG</sequence>